<organism evidence="2 3">
    <name type="scientific">Amycolatopsis umgeniensis</name>
    <dbReference type="NCBI Taxonomy" id="336628"/>
    <lineage>
        <taxon>Bacteria</taxon>
        <taxon>Bacillati</taxon>
        <taxon>Actinomycetota</taxon>
        <taxon>Actinomycetes</taxon>
        <taxon>Pseudonocardiales</taxon>
        <taxon>Pseudonocardiaceae</taxon>
        <taxon>Amycolatopsis</taxon>
    </lineage>
</organism>
<feature type="chain" id="PRO_5038534714" description="Peptidase inhibitor family I36" evidence="1">
    <location>
        <begin position="23"/>
        <end position="121"/>
    </location>
</feature>
<evidence type="ECO:0000313" key="2">
    <source>
        <dbReference type="EMBL" id="MBB5858315.1"/>
    </source>
</evidence>
<evidence type="ECO:0008006" key="4">
    <source>
        <dbReference type="Google" id="ProtNLM"/>
    </source>
</evidence>
<proteinExistence type="predicted"/>
<keyword evidence="1" id="KW-0732">Signal</keyword>
<reference evidence="2 3" key="1">
    <citation type="submission" date="2020-08" db="EMBL/GenBank/DDBJ databases">
        <title>Sequencing the genomes of 1000 actinobacteria strains.</title>
        <authorList>
            <person name="Klenk H.-P."/>
        </authorList>
    </citation>
    <scope>NUCLEOTIDE SEQUENCE [LARGE SCALE GENOMIC DNA]</scope>
    <source>
        <strain evidence="2 3">DSM 45272</strain>
    </source>
</reference>
<dbReference type="Proteomes" id="UP000580861">
    <property type="component" value="Unassembled WGS sequence"/>
</dbReference>
<evidence type="ECO:0000313" key="3">
    <source>
        <dbReference type="Proteomes" id="UP000580861"/>
    </source>
</evidence>
<comment type="caution">
    <text evidence="2">The sequence shown here is derived from an EMBL/GenBank/DDBJ whole genome shotgun (WGS) entry which is preliminary data.</text>
</comment>
<evidence type="ECO:0000256" key="1">
    <source>
        <dbReference type="SAM" id="SignalP"/>
    </source>
</evidence>
<sequence length="121" mass="12374">MKKIGAAAIVAGTVLGTTIAGAGVATAAGGAGPKECFTTTSCSLASGFFPGGTIHVDIDAIGAPGSPDHWFKWTIGKCSGSGYIHAPAKTESCVLPASYYTLTTSGLEYPVNWRIGIRWDH</sequence>
<dbReference type="RefSeq" id="WP_184905120.1">
    <property type="nucleotide sequence ID" value="NZ_JACHMX010000001.1"/>
</dbReference>
<keyword evidence="3" id="KW-1185">Reference proteome</keyword>
<protein>
    <recommendedName>
        <fullName evidence="4">Peptidase inhibitor family I36</fullName>
    </recommendedName>
</protein>
<accession>A0A841BHR8</accession>
<dbReference type="EMBL" id="JACHMX010000001">
    <property type="protein sequence ID" value="MBB5858315.1"/>
    <property type="molecule type" value="Genomic_DNA"/>
</dbReference>
<name>A0A841BHR8_9PSEU</name>
<gene>
    <name evidence="2" type="ORF">HDA45_008402</name>
</gene>
<feature type="signal peptide" evidence="1">
    <location>
        <begin position="1"/>
        <end position="22"/>
    </location>
</feature>
<dbReference type="AlphaFoldDB" id="A0A841BHR8"/>